<dbReference type="Pfam" id="PF13847">
    <property type="entry name" value="Methyltransf_31"/>
    <property type="match status" value="1"/>
</dbReference>
<dbReference type="PANTHER" id="PTHR43861:SF1">
    <property type="entry name" value="TRANS-ACONITATE 2-METHYLTRANSFERASE"/>
    <property type="match status" value="1"/>
</dbReference>
<dbReference type="GO" id="GO:0032259">
    <property type="term" value="P:methylation"/>
    <property type="evidence" value="ECO:0007669"/>
    <property type="project" value="UniProtKB-KW"/>
</dbReference>
<evidence type="ECO:0000313" key="2">
    <source>
        <dbReference type="EMBL" id="AYO31212.1"/>
    </source>
</evidence>
<accession>A0A3G2R6X7</accession>
<dbReference type="KEGG" id="bacg:D2962_11910"/>
<name>A0A3G2R6X7_9FIRM</name>
<gene>
    <name evidence="2" type="ORF">D2962_11910</name>
</gene>
<proteinExistence type="predicted"/>
<evidence type="ECO:0000313" key="3">
    <source>
        <dbReference type="Proteomes" id="UP000280960"/>
    </source>
</evidence>
<dbReference type="Gene3D" id="3.40.50.150">
    <property type="entry name" value="Vaccinia Virus protein VP39"/>
    <property type="match status" value="1"/>
</dbReference>
<dbReference type="Proteomes" id="UP000280960">
    <property type="component" value="Chromosome"/>
</dbReference>
<sequence length="204" mass="22939">MALTQRDFFNNLASEWDNKVRHDPTKLAEIINLINLSEGASVLDVGCGTGVLVPYIIEKIGYSGRIVGLDIAEKMLERAREKFPERNFPNVDFIVGDIMNYNSQVSFDYIMCYSSFPHFPDKKRSIKKMASLLNPKGKLIICHSESREKINSLHQSLDKSVSSDILPSGMQVSAYMQSAGLKVETVIDDEEKYVIIGNKDLDKS</sequence>
<evidence type="ECO:0000259" key="1">
    <source>
        <dbReference type="Pfam" id="PF13847"/>
    </source>
</evidence>
<keyword evidence="2" id="KW-0489">Methyltransferase</keyword>
<dbReference type="RefSeq" id="WP_122015092.1">
    <property type="nucleotide sequence ID" value="NZ_CP033169.1"/>
</dbReference>
<reference evidence="2 3" key="1">
    <citation type="submission" date="2018-10" db="EMBL/GenBank/DDBJ databases">
        <authorList>
            <person name="Zhang X."/>
        </authorList>
    </citation>
    <scope>NUCLEOTIDE SEQUENCE [LARGE SCALE GENOMIC DNA]</scope>
    <source>
        <strain evidence="2 3">SK-G1</strain>
    </source>
</reference>
<feature type="domain" description="Methyltransferase" evidence="1">
    <location>
        <begin position="37"/>
        <end position="156"/>
    </location>
</feature>
<dbReference type="SUPFAM" id="SSF53335">
    <property type="entry name" value="S-adenosyl-L-methionine-dependent methyltransferases"/>
    <property type="match status" value="1"/>
</dbReference>
<dbReference type="InterPro" id="IPR025714">
    <property type="entry name" value="Methyltranfer_dom"/>
</dbReference>
<protein>
    <submittedName>
        <fullName evidence="2">Class I SAM-dependent methyltransferase</fullName>
    </submittedName>
</protein>
<keyword evidence="2" id="KW-0808">Transferase</keyword>
<keyword evidence="3" id="KW-1185">Reference proteome</keyword>
<dbReference type="PANTHER" id="PTHR43861">
    <property type="entry name" value="TRANS-ACONITATE 2-METHYLTRANSFERASE-RELATED"/>
    <property type="match status" value="1"/>
</dbReference>
<dbReference type="CDD" id="cd02440">
    <property type="entry name" value="AdoMet_MTases"/>
    <property type="match status" value="1"/>
</dbReference>
<dbReference type="GO" id="GO:0008168">
    <property type="term" value="F:methyltransferase activity"/>
    <property type="evidence" value="ECO:0007669"/>
    <property type="project" value="UniProtKB-KW"/>
</dbReference>
<dbReference type="EMBL" id="CP033169">
    <property type="protein sequence ID" value="AYO31212.1"/>
    <property type="molecule type" value="Genomic_DNA"/>
</dbReference>
<dbReference type="InterPro" id="IPR029063">
    <property type="entry name" value="SAM-dependent_MTases_sf"/>
</dbReference>
<organism evidence="2 3">
    <name type="scientific">Biomaibacter acetigenes</name>
    <dbReference type="NCBI Taxonomy" id="2316383"/>
    <lineage>
        <taxon>Bacteria</taxon>
        <taxon>Bacillati</taxon>
        <taxon>Bacillota</taxon>
        <taxon>Clostridia</taxon>
        <taxon>Thermosediminibacterales</taxon>
        <taxon>Tepidanaerobacteraceae</taxon>
        <taxon>Biomaibacter</taxon>
    </lineage>
</organism>
<dbReference type="AlphaFoldDB" id="A0A3G2R6X7"/>